<dbReference type="Gene3D" id="3.40.630.30">
    <property type="match status" value="1"/>
</dbReference>
<evidence type="ECO:0000313" key="5">
    <source>
        <dbReference type="Proteomes" id="UP000490800"/>
    </source>
</evidence>
<dbReference type="PANTHER" id="PTHR43877:SF2">
    <property type="entry name" value="AMINOALKYLPHOSPHONATE N-ACETYLTRANSFERASE-RELATED"/>
    <property type="match status" value="1"/>
</dbReference>
<feature type="domain" description="N-acetyltransferase" evidence="3">
    <location>
        <begin position="1"/>
        <end position="146"/>
    </location>
</feature>
<dbReference type="Proteomes" id="UP000490800">
    <property type="component" value="Unassembled WGS sequence"/>
</dbReference>
<evidence type="ECO:0000259" key="3">
    <source>
        <dbReference type="PROSITE" id="PS51186"/>
    </source>
</evidence>
<reference evidence="4 5" key="1">
    <citation type="journal article" date="2019" name="Microorganisms">
        <title>Paenibacillus lutrae sp. nov., A Chitinolytic Species Isolated from A River Otter in Castril Natural Park, Granada, Spain.</title>
        <authorList>
            <person name="Rodriguez M."/>
            <person name="Reina J.C."/>
            <person name="Bejar V."/>
            <person name="Llamas I."/>
        </authorList>
    </citation>
    <scope>NUCLEOTIDE SEQUENCE [LARGE SCALE GENOMIC DNA]</scope>
    <source>
        <strain evidence="4 5">N10</strain>
    </source>
</reference>
<evidence type="ECO:0000256" key="1">
    <source>
        <dbReference type="ARBA" id="ARBA00022679"/>
    </source>
</evidence>
<proteinExistence type="predicted"/>
<keyword evidence="5" id="KW-1185">Reference proteome</keyword>
<keyword evidence="1 4" id="KW-0808">Transferase</keyword>
<evidence type="ECO:0000256" key="2">
    <source>
        <dbReference type="ARBA" id="ARBA00023315"/>
    </source>
</evidence>
<dbReference type="InterPro" id="IPR000182">
    <property type="entry name" value="GNAT_dom"/>
</dbReference>
<keyword evidence="2" id="KW-0012">Acyltransferase</keyword>
<dbReference type="RefSeq" id="WP_157338237.1">
    <property type="nucleotide sequence ID" value="NZ_RHLK01000015.1"/>
</dbReference>
<dbReference type="PANTHER" id="PTHR43877">
    <property type="entry name" value="AMINOALKYLPHOSPHONATE N-ACETYLTRANSFERASE-RELATED-RELATED"/>
    <property type="match status" value="1"/>
</dbReference>
<dbReference type="InterPro" id="IPR050832">
    <property type="entry name" value="Bact_Acetyltransf"/>
</dbReference>
<dbReference type="Pfam" id="PF00583">
    <property type="entry name" value="Acetyltransf_1"/>
    <property type="match status" value="1"/>
</dbReference>
<dbReference type="AlphaFoldDB" id="A0A7X3FL95"/>
<gene>
    <name evidence="4" type="ORF">EDM21_20160</name>
</gene>
<dbReference type="EMBL" id="RHLK01000015">
    <property type="protein sequence ID" value="MVP01814.1"/>
    <property type="molecule type" value="Genomic_DNA"/>
</dbReference>
<evidence type="ECO:0000313" key="4">
    <source>
        <dbReference type="EMBL" id="MVP01814.1"/>
    </source>
</evidence>
<organism evidence="4 5">
    <name type="scientific">Paenibacillus lutrae</name>
    <dbReference type="NCBI Taxonomy" id="2078573"/>
    <lineage>
        <taxon>Bacteria</taxon>
        <taxon>Bacillati</taxon>
        <taxon>Bacillota</taxon>
        <taxon>Bacilli</taxon>
        <taxon>Bacillales</taxon>
        <taxon>Paenibacillaceae</taxon>
        <taxon>Paenibacillus</taxon>
    </lineage>
</organism>
<accession>A0A7X3FL95</accession>
<dbReference type="PROSITE" id="PS51186">
    <property type="entry name" value="GNAT"/>
    <property type="match status" value="1"/>
</dbReference>
<sequence>MIRKRNSSKDDAAIVRLTQSELLPFTRLTRPEAEVKLPDLQKRFALGKTYVAESGAQAVAGFVSLQVSGTNLFVDMLAVDSKFHGRGLGTLLMQRAEEYGRSKKCRLSSLYVDRVNQKAISFYQNKGYETTRYLPKLGVQLMQKRL</sequence>
<dbReference type="CDD" id="cd04301">
    <property type="entry name" value="NAT_SF"/>
    <property type="match status" value="1"/>
</dbReference>
<dbReference type="GO" id="GO:0016747">
    <property type="term" value="F:acyltransferase activity, transferring groups other than amino-acyl groups"/>
    <property type="evidence" value="ECO:0007669"/>
    <property type="project" value="InterPro"/>
</dbReference>
<dbReference type="OrthoDB" id="2638380at2"/>
<name>A0A7X3FL95_9BACL</name>
<comment type="caution">
    <text evidence="4">The sequence shown here is derived from an EMBL/GenBank/DDBJ whole genome shotgun (WGS) entry which is preliminary data.</text>
</comment>
<dbReference type="SUPFAM" id="SSF55729">
    <property type="entry name" value="Acyl-CoA N-acyltransferases (Nat)"/>
    <property type="match status" value="1"/>
</dbReference>
<dbReference type="InterPro" id="IPR016181">
    <property type="entry name" value="Acyl_CoA_acyltransferase"/>
</dbReference>
<protein>
    <submittedName>
        <fullName evidence="4">GNAT family N-acetyltransferase</fullName>
    </submittedName>
</protein>